<dbReference type="InterPro" id="IPR036866">
    <property type="entry name" value="RibonucZ/Hydroxyglut_hydro"/>
</dbReference>
<comment type="caution">
    <text evidence="4">The sequence shown here is derived from an EMBL/GenBank/DDBJ whole genome shotgun (WGS) entry which is preliminary data.</text>
</comment>
<dbReference type="Pfam" id="PF10996">
    <property type="entry name" value="Beta-Casp"/>
    <property type="match status" value="1"/>
</dbReference>
<name>A0ABU8EV13_9GAMM</name>
<evidence type="ECO:0000256" key="1">
    <source>
        <dbReference type="ARBA" id="ARBA00022801"/>
    </source>
</evidence>
<organism evidence="4 5">
    <name type="scientific">Pseudoalteromonas spongiae</name>
    <dbReference type="NCBI Taxonomy" id="298657"/>
    <lineage>
        <taxon>Bacteria</taxon>
        <taxon>Pseudomonadati</taxon>
        <taxon>Pseudomonadota</taxon>
        <taxon>Gammaproteobacteria</taxon>
        <taxon>Alteromonadales</taxon>
        <taxon>Pseudoalteromonadaceae</taxon>
        <taxon>Pseudoalteromonas</taxon>
    </lineage>
</organism>
<dbReference type="InterPro" id="IPR050698">
    <property type="entry name" value="MBL"/>
</dbReference>
<proteinExistence type="predicted"/>
<dbReference type="GO" id="GO:0016787">
    <property type="term" value="F:hydrolase activity"/>
    <property type="evidence" value="ECO:0007669"/>
    <property type="project" value="UniProtKB-KW"/>
</dbReference>
<dbReference type="InterPro" id="IPR022712">
    <property type="entry name" value="Beta_Casp"/>
</dbReference>
<evidence type="ECO:0000259" key="3">
    <source>
        <dbReference type="SMART" id="SM01027"/>
    </source>
</evidence>
<dbReference type="SUPFAM" id="SSF56281">
    <property type="entry name" value="Metallo-hydrolase/oxidoreductase"/>
    <property type="match status" value="1"/>
</dbReference>
<accession>A0ABU8EV13</accession>
<reference evidence="4 5" key="1">
    <citation type="submission" date="2023-12" db="EMBL/GenBank/DDBJ databases">
        <title>Friends and Foes: Symbiotic and Algicidal bacterial influence on Karenia brevis blooms.</title>
        <authorList>
            <person name="Fei C."/>
            <person name="Mohamed A.R."/>
            <person name="Booker A."/>
            <person name="Arshad M."/>
            <person name="Klass S."/>
            <person name="Ahn S."/>
            <person name="Gilbert P.M."/>
            <person name="Heil C.A."/>
            <person name="Martinez J.M."/>
            <person name="Amin S.A."/>
        </authorList>
    </citation>
    <scope>NUCLEOTIDE SEQUENCE [LARGE SCALE GENOMIC DNA]</scope>
    <source>
        <strain evidence="4 5">CE15</strain>
    </source>
</reference>
<dbReference type="Pfam" id="PF12706">
    <property type="entry name" value="Lactamase_B_2"/>
    <property type="match status" value="1"/>
</dbReference>
<dbReference type="CDD" id="cd16295">
    <property type="entry name" value="TTHA0252-CPSF-like_MBL-fold"/>
    <property type="match status" value="1"/>
</dbReference>
<dbReference type="SMART" id="SM00849">
    <property type="entry name" value="Lactamase_B"/>
    <property type="match status" value="1"/>
</dbReference>
<dbReference type="InterPro" id="IPR011108">
    <property type="entry name" value="RMMBL"/>
</dbReference>
<keyword evidence="1 4" id="KW-0378">Hydrolase</keyword>
<dbReference type="PANTHER" id="PTHR11203">
    <property type="entry name" value="CLEAVAGE AND POLYADENYLATION SPECIFICITY FACTOR FAMILY MEMBER"/>
    <property type="match status" value="1"/>
</dbReference>
<feature type="domain" description="Metallo-beta-lactamase" evidence="2">
    <location>
        <begin position="13"/>
        <end position="227"/>
    </location>
</feature>
<dbReference type="InterPro" id="IPR001279">
    <property type="entry name" value="Metallo-B-lactamas"/>
</dbReference>
<gene>
    <name evidence="4" type="ORF">WAE96_13100</name>
</gene>
<dbReference type="EC" id="3.-.-.-" evidence="4"/>
<evidence type="ECO:0000313" key="4">
    <source>
        <dbReference type="EMBL" id="MEI4550600.1"/>
    </source>
</evidence>
<sequence>MKLTFIGAASTVTGSKHLLEVDNLKILIDCGLYQGIKNYRTRNWQALPFDVTKLDAVLLTHAHIDHSGYIPLLYKQGFRGPIFCSHETLKLCEVLLPDAGFLQEEDAKYANKKRFSKHSPAEPLYTLNDAKKSLSLFVPLDFQHNVEILPNITINLKPNGHILGSSSIELNANSKTLVFSGDVGRQDDPIMYPPEPISPCDLLVVEATYGDRRHTATDTKQILADAINDTFKHGGIFLMPSFAVGRAQLILHLIAELKREQRIPNVPVYLNSPMAIKVTDLYEKAHKHHKLTKEQCQAIDDMTEFVKTQEESELLNSRNLPCIIVSASGMASGGRVLHHLKSLLPDDKHTIAFLGFQAAGTRGEALINGAERIKIHGEYIDVKANVLNLDSLSAHGDYQDILNWLQQGEALPKQIYINHGEVSACEAMRCHIKEQLGIDAKVAEYLEQVAL</sequence>
<dbReference type="EMBL" id="JBAWKS010000001">
    <property type="protein sequence ID" value="MEI4550600.1"/>
    <property type="molecule type" value="Genomic_DNA"/>
</dbReference>
<dbReference type="SMART" id="SM01027">
    <property type="entry name" value="Beta-Casp"/>
    <property type="match status" value="1"/>
</dbReference>
<dbReference type="Proteomes" id="UP001382455">
    <property type="component" value="Unassembled WGS sequence"/>
</dbReference>
<dbReference type="Gene3D" id="3.60.15.10">
    <property type="entry name" value="Ribonuclease Z/Hydroxyacylglutathione hydrolase-like"/>
    <property type="match status" value="1"/>
</dbReference>
<protein>
    <submittedName>
        <fullName evidence="4">MBL fold metallo-hydrolase</fullName>
        <ecNumber evidence="4">3.-.-.-</ecNumber>
    </submittedName>
</protein>
<dbReference type="RefSeq" id="WP_336435725.1">
    <property type="nucleotide sequence ID" value="NZ_JBAWKS010000001.1"/>
</dbReference>
<dbReference type="PANTHER" id="PTHR11203:SF37">
    <property type="entry name" value="INTEGRATOR COMPLEX SUBUNIT 11"/>
    <property type="match status" value="1"/>
</dbReference>
<dbReference type="Gene3D" id="3.40.50.10890">
    <property type="match status" value="1"/>
</dbReference>
<evidence type="ECO:0000259" key="2">
    <source>
        <dbReference type="SMART" id="SM00849"/>
    </source>
</evidence>
<feature type="domain" description="Beta-Casp" evidence="3">
    <location>
        <begin position="247"/>
        <end position="366"/>
    </location>
</feature>
<dbReference type="Pfam" id="PF07521">
    <property type="entry name" value="RMMBL"/>
    <property type="match status" value="1"/>
</dbReference>
<keyword evidence="5" id="KW-1185">Reference proteome</keyword>
<evidence type="ECO:0000313" key="5">
    <source>
        <dbReference type="Proteomes" id="UP001382455"/>
    </source>
</evidence>